<evidence type="ECO:0000313" key="2">
    <source>
        <dbReference type="EMBL" id="BAJ73398.1"/>
    </source>
</evidence>
<dbReference type="OrthoDB" id="3177623at2"/>
<dbReference type="Gene3D" id="2.60.120.1250">
    <property type="entry name" value="Peptidase M60, enhancin-like domain 1"/>
    <property type="match status" value="1"/>
</dbReference>
<dbReference type="PROSITE" id="PS51723">
    <property type="entry name" value="PEPTIDASE_M60"/>
    <property type="match status" value="1"/>
</dbReference>
<name>E8NAX6_MICTS</name>
<organism evidence="2 3">
    <name type="scientific">Microbacterium testaceum (strain StLB037)</name>
    <dbReference type="NCBI Taxonomy" id="979556"/>
    <lineage>
        <taxon>Bacteria</taxon>
        <taxon>Bacillati</taxon>
        <taxon>Actinomycetota</taxon>
        <taxon>Actinomycetes</taxon>
        <taxon>Micrococcales</taxon>
        <taxon>Microbacteriaceae</taxon>
        <taxon>Microbacterium</taxon>
    </lineage>
</organism>
<dbReference type="Pfam" id="PF13402">
    <property type="entry name" value="Peptidase_M60"/>
    <property type="match status" value="1"/>
</dbReference>
<dbReference type="PANTHER" id="PTHR15730">
    <property type="entry name" value="EXPERIMENTAL AUTOIMMUNE PROSTATITIS ANTIGEN 2-RELATED"/>
    <property type="match status" value="1"/>
</dbReference>
<feature type="domain" description="Peptidase M60" evidence="1">
    <location>
        <begin position="168"/>
        <end position="472"/>
    </location>
</feature>
<proteinExistence type="predicted"/>
<dbReference type="Gene3D" id="3.40.390.80">
    <property type="entry name" value="Peptidase M60, enhancin-like domain 2"/>
    <property type="match status" value="1"/>
</dbReference>
<dbReference type="InterPro" id="IPR042279">
    <property type="entry name" value="Pep_M60_3"/>
</dbReference>
<dbReference type="KEGG" id="mts:MTES_0434"/>
<accession>E8NAX6</accession>
<dbReference type="SMART" id="SM01276">
    <property type="entry name" value="M60-like"/>
    <property type="match status" value="1"/>
</dbReference>
<dbReference type="Pfam" id="PF03272">
    <property type="entry name" value="Mucin_bdg"/>
    <property type="match status" value="1"/>
</dbReference>
<dbReference type="InterPro" id="IPR031161">
    <property type="entry name" value="Peptidase_M60_dom"/>
</dbReference>
<protein>
    <recommendedName>
        <fullName evidence="1">Peptidase M60 domain-containing protein</fullName>
    </recommendedName>
</protein>
<dbReference type="STRING" id="979556.MTES_0434"/>
<dbReference type="AlphaFoldDB" id="E8NAX6"/>
<gene>
    <name evidence="2" type="ordered locus">MTES_0434</name>
</gene>
<evidence type="ECO:0000313" key="3">
    <source>
        <dbReference type="Proteomes" id="UP000008975"/>
    </source>
</evidence>
<reference key="2">
    <citation type="submission" date="2011-02" db="EMBL/GenBank/DDBJ databases">
        <title>Genome sequence of Microbacterium testaceum StLB037.</title>
        <authorList>
            <person name="Morohoshi T."/>
            <person name="Wang W.Z."/>
            <person name="Someya N."/>
            <person name="Ikeda T."/>
        </authorList>
    </citation>
    <scope>NUCLEOTIDE SEQUENCE</scope>
    <source>
        <strain>StLB037</strain>
    </source>
</reference>
<dbReference type="PANTHER" id="PTHR15730:SF5">
    <property type="entry name" value="SI:CH211-210B2.2-RELATED"/>
    <property type="match status" value="1"/>
</dbReference>
<dbReference type="SUPFAM" id="SSF49373">
    <property type="entry name" value="Invasin/intimin cell-adhesion fragments"/>
    <property type="match status" value="1"/>
</dbReference>
<dbReference type="eggNOG" id="COG3979">
    <property type="taxonomic scope" value="Bacteria"/>
</dbReference>
<dbReference type="InterPro" id="IPR051244">
    <property type="entry name" value="TCAF"/>
</dbReference>
<dbReference type="InterPro" id="IPR013783">
    <property type="entry name" value="Ig-like_fold"/>
</dbReference>
<dbReference type="GO" id="GO:0005975">
    <property type="term" value="P:carbohydrate metabolic process"/>
    <property type="evidence" value="ECO:0007669"/>
    <property type="project" value="UniProtKB-ARBA"/>
</dbReference>
<dbReference type="Proteomes" id="UP000008975">
    <property type="component" value="Chromosome"/>
</dbReference>
<reference evidence="2 3" key="1">
    <citation type="journal article" date="2011" name="J. Bacteriol.">
        <title>Genome sequence of Microbacterium testaceum StLB037, an N-acylhomoserine lactone-degrading bacterium isolated from potato leaves.</title>
        <authorList>
            <person name="Morohoshi T."/>
            <person name="Wang W.-Z."/>
            <person name="Someya N."/>
            <person name="Ikeda T."/>
        </authorList>
    </citation>
    <scope>NUCLEOTIDE SEQUENCE [LARGE SCALE GENOMIC DNA]</scope>
    <source>
        <strain evidence="2 3">StLB037</strain>
    </source>
</reference>
<dbReference type="Gene3D" id="2.60.40.10">
    <property type="entry name" value="Immunoglobulins"/>
    <property type="match status" value="1"/>
</dbReference>
<dbReference type="EMBL" id="AP012052">
    <property type="protein sequence ID" value="BAJ73398.1"/>
    <property type="molecule type" value="Genomic_DNA"/>
</dbReference>
<dbReference type="Gene3D" id="1.10.390.30">
    <property type="entry name" value="Peptidase M60, enhancin-like domain 3"/>
    <property type="match status" value="1"/>
</dbReference>
<dbReference type="RefSeq" id="WP_013583525.1">
    <property type="nucleotide sequence ID" value="NC_015125.1"/>
</dbReference>
<sequence length="765" mass="81946">MTLDATRRSVLAAGAWALPVMGSAVLVPSSVASPTGTLTVVTERSRLYPDEATTVRVTRSDDAGRPRPGDPVTLTLDDPSRGVIDQPSGVTDGAGVYETSLRIRSDAASGIGTLTGSSAASVASATFEVRPVAVVMHAADGASTRVIALSHGSQDEVMTLENRGFAHSDLQPTGRHVSRGEVIDVVVDADAPATLSLFIGARGPWRGFNSGQTTDLQTVSLSRGQQSVAAAQDGIVFVRNTSSETAAEVSLSGGSPHPVWVKNRTTATEFADQLAAWTSAPVVSLVGDRVVVDVQRRVVDDLGTRGVSWDPADVVLRLDRVLSYTCDVYGLTYAAVGIAHKYPGRVYFSGPDSGAGWAFATNQWLCFQVDTGASEALLTTPDNWGTWHEVGHTFQTPAYTWSGLGEVTVNISSLALQQRLTGEHRLDQWPEAKDRITRYFSQAVGDRSFSQLTDEDPFYPLFLFDQLRQSFGEGFYPAVSQAYRVRRIRGLAMPSTDQEKKDLFAQIASQVADRDLGPFFTAWGVPIAASVLSSLGTYPALQNQIWTAIDSRDAHRERTVGYNLPVGVLSARNVTLYLGEATSSVGDVSGLSTLDGSPSSVAGRESSAANVGPREGRVLALLRAPDATPEALWRTVPVTVTSALEFVGIYDIRAGWIGMSKDGKRLVVTSTGVAPHDYYFRGKLYYQVILQNAARQTLVSVTVNGDDTHDKVVAALNGVAVSSGYRLRVNAAEPSRVRIYQDGERVGTLSSTPQNVSIRNGRFVV</sequence>
<evidence type="ECO:0000259" key="1">
    <source>
        <dbReference type="PROSITE" id="PS51723"/>
    </source>
</evidence>
<dbReference type="InterPro" id="IPR008964">
    <property type="entry name" value="Invasin/intimin_cell_adhesion"/>
</dbReference>
<dbReference type="InterPro" id="IPR004954">
    <property type="entry name" value="Mucin-bd"/>
</dbReference>
<dbReference type="HOGENOM" id="CLU_397236_0_0_11"/>